<keyword evidence="2" id="KW-0472">Membrane</keyword>
<feature type="transmembrane region" description="Helical" evidence="2">
    <location>
        <begin position="238"/>
        <end position="261"/>
    </location>
</feature>
<evidence type="ECO:0000313" key="4">
    <source>
        <dbReference type="Proteomes" id="UP000002668"/>
    </source>
</evidence>
<name>E4ZJ19_LEPMJ</name>
<feature type="compositionally biased region" description="Low complexity" evidence="1">
    <location>
        <begin position="154"/>
        <end position="165"/>
    </location>
</feature>
<sequence>MTTRDPNFWKRFSVAVHQDELAKTEMSQQNTNNHCDLKHSYVSSSRSSSAPTSPAPASPTSPTSLFSPVPNALTLPLAYPTTPAQPSLSQPSNNDDNNRNTKPAKQDRQNPRTTTSTTPPKRTKLQKTPSQKTLLRPTLTPLPSSNQKRTSIYTTSTNTNATTTPPTQPNRPPPLPLPPPPSHNHKPHRQSCHPPSPSLNLYNRPPSRFKFWTTISADAPRRDSWLESQKKKARQRAWMCWAFWGVVGCVVAGVVVTVVVLGRKGVL</sequence>
<evidence type="ECO:0000313" key="3">
    <source>
        <dbReference type="EMBL" id="CBX91450.1"/>
    </source>
</evidence>
<feature type="compositionally biased region" description="Polar residues" evidence="1">
    <location>
        <begin position="82"/>
        <end position="95"/>
    </location>
</feature>
<keyword evidence="4" id="KW-1185">Reference proteome</keyword>
<dbReference type="OMA" id="KERHRTW"/>
<evidence type="ECO:0000256" key="1">
    <source>
        <dbReference type="SAM" id="MobiDB-lite"/>
    </source>
</evidence>
<dbReference type="InParanoid" id="E4ZJ19"/>
<dbReference type="PRINTS" id="PR01217">
    <property type="entry name" value="PRICHEXTENSN"/>
</dbReference>
<protein>
    <submittedName>
        <fullName evidence="3">Predicted protein</fullName>
    </submittedName>
</protein>
<feature type="compositionally biased region" description="Low complexity" evidence="1">
    <location>
        <begin position="43"/>
        <end position="52"/>
    </location>
</feature>
<dbReference type="Proteomes" id="UP000002668">
    <property type="component" value="Genome"/>
</dbReference>
<feature type="compositionally biased region" description="Polar residues" evidence="1">
    <location>
        <begin position="144"/>
        <end position="153"/>
    </location>
</feature>
<dbReference type="OrthoDB" id="5353310at2759"/>
<feature type="compositionally biased region" description="Low complexity" evidence="1">
    <location>
        <begin position="133"/>
        <end position="143"/>
    </location>
</feature>
<dbReference type="EMBL" id="FP929072">
    <property type="protein sequence ID" value="CBX91450.1"/>
    <property type="molecule type" value="Genomic_DNA"/>
</dbReference>
<feature type="compositionally biased region" description="Basic and acidic residues" evidence="1">
    <location>
        <begin position="96"/>
        <end position="110"/>
    </location>
</feature>
<feature type="compositionally biased region" description="Low complexity" evidence="1">
    <location>
        <begin position="111"/>
        <end position="120"/>
    </location>
</feature>
<dbReference type="VEuPathDB" id="FungiDB:LEMA_P069580.1"/>
<organism evidence="4">
    <name type="scientific">Leptosphaeria maculans (strain JN3 / isolate v23.1.3 / race Av1-4-5-6-7-8)</name>
    <name type="common">Blackleg fungus</name>
    <name type="synonym">Phoma lingam</name>
    <dbReference type="NCBI Taxonomy" id="985895"/>
    <lineage>
        <taxon>Eukaryota</taxon>
        <taxon>Fungi</taxon>
        <taxon>Dikarya</taxon>
        <taxon>Ascomycota</taxon>
        <taxon>Pezizomycotina</taxon>
        <taxon>Dothideomycetes</taxon>
        <taxon>Pleosporomycetidae</taxon>
        <taxon>Pleosporales</taxon>
        <taxon>Pleosporineae</taxon>
        <taxon>Leptosphaeriaceae</taxon>
        <taxon>Plenodomus</taxon>
        <taxon>Plenodomus lingam/Leptosphaeria maculans species complex</taxon>
    </lineage>
</organism>
<gene>
    <name evidence="3" type="ORF">LEMA_P069580.1</name>
</gene>
<feature type="compositionally biased region" description="Polar residues" evidence="1">
    <location>
        <begin position="25"/>
        <end position="34"/>
    </location>
</feature>
<keyword evidence="2" id="KW-0812">Transmembrane</keyword>
<feature type="compositionally biased region" description="Pro residues" evidence="1">
    <location>
        <begin position="166"/>
        <end position="182"/>
    </location>
</feature>
<evidence type="ECO:0000256" key="2">
    <source>
        <dbReference type="SAM" id="Phobius"/>
    </source>
</evidence>
<feature type="region of interest" description="Disordered" evidence="1">
    <location>
        <begin position="24"/>
        <end position="201"/>
    </location>
</feature>
<accession>E4ZJ19</accession>
<reference evidence="4" key="1">
    <citation type="journal article" date="2011" name="Nat. Commun.">
        <title>Effector diversification within compartments of the Leptosphaeria maculans genome affected by Repeat-Induced Point mutations.</title>
        <authorList>
            <person name="Rouxel T."/>
            <person name="Grandaubert J."/>
            <person name="Hane J.K."/>
            <person name="Hoede C."/>
            <person name="van de Wouw A.P."/>
            <person name="Couloux A."/>
            <person name="Dominguez V."/>
            <person name="Anthouard V."/>
            <person name="Bally P."/>
            <person name="Bourras S."/>
            <person name="Cozijnsen A.J."/>
            <person name="Ciuffetti L.M."/>
            <person name="Degrave A."/>
            <person name="Dilmaghani A."/>
            <person name="Duret L."/>
            <person name="Fudal I."/>
            <person name="Goodwin S.B."/>
            <person name="Gout L."/>
            <person name="Glaser N."/>
            <person name="Linglin J."/>
            <person name="Kema G.H.J."/>
            <person name="Lapalu N."/>
            <person name="Lawrence C.B."/>
            <person name="May K."/>
            <person name="Meyer M."/>
            <person name="Ollivier B."/>
            <person name="Poulain J."/>
            <person name="Schoch C.L."/>
            <person name="Simon A."/>
            <person name="Spatafora J.W."/>
            <person name="Stachowiak A."/>
            <person name="Turgeon B.G."/>
            <person name="Tyler B.M."/>
            <person name="Vincent D."/>
            <person name="Weissenbach J."/>
            <person name="Amselem J."/>
            <person name="Quesneville H."/>
            <person name="Oliver R.P."/>
            <person name="Wincker P."/>
            <person name="Balesdent M.-H."/>
            <person name="Howlett B.J."/>
        </authorList>
    </citation>
    <scope>NUCLEOTIDE SEQUENCE [LARGE SCALE GENOMIC DNA]</scope>
    <source>
        <strain evidence="4">JN3 / isolate v23.1.3 / race Av1-4-5-6-7-8</strain>
    </source>
</reference>
<proteinExistence type="predicted"/>
<dbReference type="eggNOG" id="ENOG502SY5H">
    <property type="taxonomic scope" value="Eukaryota"/>
</dbReference>
<dbReference type="HOGENOM" id="CLU_1061770_0_0_1"/>
<keyword evidence="2" id="KW-1133">Transmembrane helix</keyword>
<dbReference type="AlphaFoldDB" id="E4ZJ19"/>